<reference evidence="2" key="1">
    <citation type="submission" date="2023-06" db="EMBL/GenBank/DDBJ databases">
        <title>Genome-scale phylogeny and comparative genomics of the fungal order Sordariales.</title>
        <authorList>
            <consortium name="Lawrence Berkeley National Laboratory"/>
            <person name="Hensen N."/>
            <person name="Bonometti L."/>
            <person name="Westerberg I."/>
            <person name="Brannstrom I.O."/>
            <person name="Guillou S."/>
            <person name="Cros-Aarteil S."/>
            <person name="Calhoun S."/>
            <person name="Haridas S."/>
            <person name="Kuo A."/>
            <person name="Mondo S."/>
            <person name="Pangilinan J."/>
            <person name="Riley R."/>
            <person name="Labutti K."/>
            <person name="Andreopoulos B."/>
            <person name="Lipzen A."/>
            <person name="Chen C."/>
            <person name="Yanf M."/>
            <person name="Daum C."/>
            <person name="Ng V."/>
            <person name="Clum A."/>
            <person name="Steindorff A."/>
            <person name="Ohm R."/>
            <person name="Martin F."/>
            <person name="Silar P."/>
            <person name="Natvig D."/>
            <person name="Lalanne C."/>
            <person name="Gautier V."/>
            <person name="Ament-Velasquez S.L."/>
            <person name="Kruys A."/>
            <person name="Hutchinson M.I."/>
            <person name="Powell A.J."/>
            <person name="Barry K."/>
            <person name="Miller A.N."/>
            <person name="Grigoriev I.V."/>
            <person name="Debuchy R."/>
            <person name="Gladieux P."/>
            <person name="Thoren M.H."/>
            <person name="Johannesson H."/>
        </authorList>
    </citation>
    <scope>NUCLEOTIDE SEQUENCE</scope>
    <source>
        <strain evidence="2">CBS 540.89</strain>
    </source>
</reference>
<evidence type="ECO:0000313" key="3">
    <source>
        <dbReference type="Proteomes" id="UP001172159"/>
    </source>
</evidence>
<proteinExistence type="predicted"/>
<gene>
    <name evidence="2" type="ORF">B0T21DRAFT_409234</name>
</gene>
<dbReference type="EMBL" id="JAUKTV010000003">
    <property type="protein sequence ID" value="KAK0742421.1"/>
    <property type="molecule type" value="Genomic_DNA"/>
</dbReference>
<dbReference type="SUPFAM" id="SSF52317">
    <property type="entry name" value="Class I glutamine amidotransferase-like"/>
    <property type="match status" value="1"/>
</dbReference>
<keyword evidence="3" id="KW-1185">Reference proteome</keyword>
<dbReference type="Proteomes" id="UP001172159">
    <property type="component" value="Unassembled WGS sequence"/>
</dbReference>
<organism evidence="2 3">
    <name type="scientific">Apiosordaria backusii</name>
    <dbReference type="NCBI Taxonomy" id="314023"/>
    <lineage>
        <taxon>Eukaryota</taxon>
        <taxon>Fungi</taxon>
        <taxon>Dikarya</taxon>
        <taxon>Ascomycota</taxon>
        <taxon>Pezizomycotina</taxon>
        <taxon>Sordariomycetes</taxon>
        <taxon>Sordariomycetidae</taxon>
        <taxon>Sordariales</taxon>
        <taxon>Lasiosphaeriaceae</taxon>
        <taxon>Apiosordaria</taxon>
    </lineage>
</organism>
<dbReference type="InterPro" id="IPR029062">
    <property type="entry name" value="Class_I_gatase-like"/>
</dbReference>
<evidence type="ECO:0000313" key="2">
    <source>
        <dbReference type="EMBL" id="KAK0742421.1"/>
    </source>
</evidence>
<dbReference type="InterPro" id="IPR052158">
    <property type="entry name" value="INH-QAR"/>
</dbReference>
<dbReference type="AlphaFoldDB" id="A0AA40EN88"/>
<dbReference type="InterPro" id="IPR002818">
    <property type="entry name" value="DJ-1/PfpI"/>
</dbReference>
<dbReference type="PANTHER" id="PTHR43130">
    <property type="entry name" value="ARAC-FAMILY TRANSCRIPTIONAL REGULATOR"/>
    <property type="match status" value="1"/>
</dbReference>
<dbReference type="PANTHER" id="PTHR43130:SF7">
    <property type="entry name" value="DJ-1_PFPI DOMAIN-CONTAINING PROTEIN"/>
    <property type="match status" value="1"/>
</dbReference>
<protein>
    <submittedName>
        <fullName evidence="2">Class I glutamine amidotransferase-like protein</fullName>
    </submittedName>
</protein>
<feature type="domain" description="DJ-1/PfpI" evidence="1">
    <location>
        <begin position="77"/>
        <end position="187"/>
    </location>
</feature>
<comment type="caution">
    <text evidence="2">The sequence shown here is derived from an EMBL/GenBank/DDBJ whole genome shotgun (WGS) entry which is preliminary data.</text>
</comment>
<dbReference type="Pfam" id="PF01965">
    <property type="entry name" value="DJ-1_PfpI"/>
    <property type="match status" value="1"/>
</dbReference>
<evidence type="ECO:0000259" key="1">
    <source>
        <dbReference type="Pfam" id="PF01965"/>
    </source>
</evidence>
<name>A0AA40EN88_9PEZI</name>
<keyword evidence="2" id="KW-0315">Glutamine amidotransferase</keyword>
<dbReference type="Gene3D" id="3.40.50.880">
    <property type="match status" value="1"/>
</dbReference>
<accession>A0AA40EN88</accession>
<sequence>MSTKPFNLSTPNRTVQVGVVLLGGLTELLDVAPIDLFHSLTPKFLQPFPDAFIAPHLKQQAVDMEFHWVTETGKIPSTNNVSSGTTIVPTDSFDTCPVLDIVLIGAHNTGYNPTNTELSFIRKVYDGCSAFLTVCGGIEVPLRAGILKGKTATGPRFMLDVYRQQAPGTNWVEKRWVSDGKLWTSGALLNGTDMVAAFQREVWGGKSLTAEDSLVEFLARIGGVPVRDVDYKDVDWKL</sequence>